<name>A0A7G1I5N4_MYCKA</name>
<evidence type="ECO:0000313" key="2">
    <source>
        <dbReference type="EMBL" id="BCI86287.1"/>
    </source>
</evidence>
<dbReference type="AlphaFoldDB" id="A0A7G1I5N4"/>
<dbReference type="Proteomes" id="UP000516380">
    <property type="component" value="Chromosome"/>
</dbReference>
<protein>
    <submittedName>
        <fullName evidence="2">Uncharacterized protein</fullName>
    </submittedName>
</protein>
<reference evidence="2 3" key="1">
    <citation type="submission" date="2020-07" db="EMBL/GenBank/DDBJ databases">
        <title>Mycobacterium kansasii (former subtype) with zoonotic potential isolated from diseased indoor pet cat, Japan.</title>
        <authorList>
            <person name="Fukano H."/>
            <person name="Terazono T."/>
            <person name="Hoshino Y."/>
        </authorList>
    </citation>
    <scope>NUCLEOTIDE SEQUENCE [LARGE SCALE GENOMIC DNA]</scope>
    <source>
        <strain evidence="2 3">Kuro-I</strain>
    </source>
</reference>
<organism evidence="2 3">
    <name type="scientific">Mycobacterium kansasii</name>
    <dbReference type="NCBI Taxonomy" id="1768"/>
    <lineage>
        <taxon>Bacteria</taxon>
        <taxon>Bacillati</taxon>
        <taxon>Actinomycetota</taxon>
        <taxon>Actinomycetes</taxon>
        <taxon>Mycobacteriales</taxon>
        <taxon>Mycobacteriaceae</taxon>
        <taxon>Mycobacterium</taxon>
    </lineage>
</organism>
<sequence length="111" mass="11581">MITTSRNTRNLQILAQELTDTMTRLPTLSDPVPGSPDVSFHPGHSPSDVETADHTVPATIPGPPDDNAPTAETPDVASAFAHLPGSPEFSMPDLPTPASPISARPTCAFPS</sequence>
<accession>A0A7G1I5N4</accession>
<keyword evidence="3" id="KW-1185">Reference proteome</keyword>
<evidence type="ECO:0000256" key="1">
    <source>
        <dbReference type="SAM" id="MobiDB-lite"/>
    </source>
</evidence>
<feature type="region of interest" description="Disordered" evidence="1">
    <location>
        <begin position="24"/>
        <end position="111"/>
    </location>
</feature>
<proteinExistence type="predicted"/>
<dbReference type="EMBL" id="AP023343">
    <property type="protein sequence ID" value="BCI86287.1"/>
    <property type="molecule type" value="Genomic_DNA"/>
</dbReference>
<evidence type="ECO:0000313" key="3">
    <source>
        <dbReference type="Proteomes" id="UP000516380"/>
    </source>
</evidence>
<gene>
    <name evidence="2" type="ORF">NIIDMKKI_14930</name>
</gene>